<dbReference type="AlphaFoldDB" id="A0AAP6HEH8"/>
<protein>
    <recommendedName>
        <fullName evidence="3">Plasmid transfer protein</fullName>
    </recommendedName>
</protein>
<evidence type="ECO:0000313" key="2">
    <source>
        <dbReference type="Proteomes" id="UP001284033"/>
    </source>
</evidence>
<dbReference type="RefSeq" id="WP_253037378.1">
    <property type="nucleotide sequence ID" value="NZ_CP168322.1"/>
</dbReference>
<reference evidence="1" key="1">
    <citation type="submission" date="2023-01" db="EMBL/GenBank/DDBJ databases">
        <title>Genome-based studies on antimicrobial resistance profiles of Riemerella anatipestifer in China, 1994 to 2021.</title>
        <authorList>
            <person name="Yang Z."/>
            <person name="Zhu D."/>
        </authorList>
    </citation>
    <scope>NUCLEOTIDE SEQUENCE</scope>
    <source>
        <strain evidence="1">RCAD1218</strain>
    </source>
</reference>
<organism evidence="1 2">
    <name type="scientific">Riemerella anatipestifer</name>
    <name type="common">Moraxella anatipestifer</name>
    <dbReference type="NCBI Taxonomy" id="34085"/>
    <lineage>
        <taxon>Bacteria</taxon>
        <taxon>Pseudomonadati</taxon>
        <taxon>Bacteroidota</taxon>
        <taxon>Flavobacteriia</taxon>
        <taxon>Flavobacteriales</taxon>
        <taxon>Weeksellaceae</taxon>
        <taxon>Riemerella</taxon>
    </lineage>
</organism>
<gene>
    <name evidence="1" type="ORF">PG303_02900</name>
</gene>
<proteinExistence type="predicted"/>
<evidence type="ECO:0000313" key="1">
    <source>
        <dbReference type="EMBL" id="MDY3512163.1"/>
    </source>
</evidence>
<comment type="caution">
    <text evidence="1">The sequence shown here is derived from an EMBL/GenBank/DDBJ whole genome shotgun (WGS) entry which is preliminary data.</text>
</comment>
<sequence>MKKGLLTIFLMLIFSKYFNSQSLYIDPTTTAALMYYSSELRKEQRRTRDNINDLKKAQAMVGVAMAEVGRVQDKVYKGLREVSGTLTNAYQVKEIYNNMERSTRTIKKIKDIAIRHPQYMVFTESIIKKANERITATSLELTNVLTGGDLNLMTAGDRHRVLKMVNDGIMSIRVDLTSILLRLERVERIGFWRELNPFKGYINTDRSIVENIMERYKYL</sequence>
<dbReference type="Proteomes" id="UP001284033">
    <property type="component" value="Unassembled WGS sequence"/>
</dbReference>
<accession>A0AAP6HEH8</accession>
<name>A0AAP6HEH8_RIEAN</name>
<dbReference type="EMBL" id="JAQZHK010000002">
    <property type="protein sequence ID" value="MDY3512163.1"/>
    <property type="molecule type" value="Genomic_DNA"/>
</dbReference>
<evidence type="ECO:0008006" key="3">
    <source>
        <dbReference type="Google" id="ProtNLM"/>
    </source>
</evidence>